<dbReference type="PANTHER" id="PTHR28541">
    <property type="entry name" value="DDB1- AND CUL4-ASSOCIATED FACTOR 15"/>
    <property type="match status" value="1"/>
</dbReference>
<dbReference type="OMA" id="DISWGAR"/>
<dbReference type="InterPro" id="IPR032734">
    <property type="entry name" value="DCAF15_WD40"/>
</dbReference>
<dbReference type="Pfam" id="PF14939">
    <property type="entry name" value="DCAF15_WD40"/>
    <property type="match status" value="1"/>
</dbReference>
<dbReference type="GO" id="GO:0016567">
    <property type="term" value="P:protein ubiquitination"/>
    <property type="evidence" value="ECO:0007669"/>
    <property type="project" value="InterPro"/>
</dbReference>
<dbReference type="GO" id="GO:0080008">
    <property type="term" value="C:Cul4-RING E3 ubiquitin ligase complex"/>
    <property type="evidence" value="ECO:0007669"/>
    <property type="project" value="TreeGrafter"/>
</dbReference>
<dbReference type="EMBL" id="KB202620">
    <property type="protein sequence ID" value="ESO88862.1"/>
    <property type="molecule type" value="Genomic_DNA"/>
</dbReference>
<dbReference type="OrthoDB" id="6354267at2759"/>
<proteinExistence type="predicted"/>
<dbReference type="HOGENOM" id="CLU_031970_0_0_1"/>
<name>V3ZWX6_LOTGI</name>
<dbReference type="Proteomes" id="UP000030746">
    <property type="component" value="Unassembled WGS sequence"/>
</dbReference>
<evidence type="ECO:0000313" key="3">
    <source>
        <dbReference type="EMBL" id="ESO88862.1"/>
    </source>
</evidence>
<dbReference type="InterPro" id="IPR047319">
    <property type="entry name" value="DCAF15_C"/>
</dbReference>
<gene>
    <name evidence="3" type="ORF">LOTGIDRAFT_219013</name>
</gene>
<sequence length="557" mass="62962">MHKKQPNPVLFEKIPGRMCYQLKRLVSHTVLENGHVFLGFSKCGKFVVSYSLQVGGEQTNDHVLPIYDYRLQWWLFVPNKPLQLVSEVKLFGGDDIFKELFLAFCEWPEDDQKVFVYGQSIPSPGEDSCFCYVTITSIPCLGRCSDCQNEQSKPAANDSGQSKVERKCLLHDFCVYSKYDMNPPYPAFSPNVQLKLNGTVILNTGISLKAKEYRMCDNCNQISCDCVCPKVVRQPLQDKNGGGMSVRTSEQSNNFSVSSPRASASGKYLHENIETSNEYSTSLLSEKPPVSNYVFSSPSPRICSERSFFSPSNSNSSVTSKSSEGVHVHTNLAKTVTYSSRCYSIQQEEITDSQVSMEDEYDLAYRSILPVDVSAGGKTLSVAKNVSAASDIISVLQMTFDIEPYMMETIHLRAEWGRRFVSFYNYDLQILDVEQDGQIIGTVCALIQAKESNEKSKRYSKVPIKMYRTQITFRFNLCKGIYSTLNIDDLSEVQERNPCDFEWKSGNKECNLIRRKAIIPKSFFRSVHMLSNECLFKGRSKKILMASHHSHSSAIIL</sequence>
<dbReference type="PANTHER" id="PTHR28541:SF1">
    <property type="entry name" value="DDB1- AND CUL4-ASSOCIATED FACTOR 15"/>
    <property type="match status" value="1"/>
</dbReference>
<feature type="domain" description="DDB1- and CUL4-associated factor 15 WD40 repeat-containing" evidence="2">
    <location>
        <begin position="8"/>
        <end position="211"/>
    </location>
</feature>
<feature type="compositionally biased region" description="Polar residues" evidence="1">
    <location>
        <begin position="246"/>
        <end position="262"/>
    </location>
</feature>
<reference evidence="3 4" key="1">
    <citation type="journal article" date="2013" name="Nature">
        <title>Insights into bilaterian evolution from three spiralian genomes.</title>
        <authorList>
            <person name="Simakov O."/>
            <person name="Marletaz F."/>
            <person name="Cho S.J."/>
            <person name="Edsinger-Gonzales E."/>
            <person name="Havlak P."/>
            <person name="Hellsten U."/>
            <person name="Kuo D.H."/>
            <person name="Larsson T."/>
            <person name="Lv J."/>
            <person name="Arendt D."/>
            <person name="Savage R."/>
            <person name="Osoegawa K."/>
            <person name="de Jong P."/>
            <person name="Grimwood J."/>
            <person name="Chapman J.A."/>
            <person name="Shapiro H."/>
            <person name="Aerts A."/>
            <person name="Otillar R.P."/>
            <person name="Terry A.Y."/>
            <person name="Boore J.L."/>
            <person name="Grigoriev I.V."/>
            <person name="Lindberg D.R."/>
            <person name="Seaver E.C."/>
            <person name="Weisblat D.A."/>
            <person name="Putnam N.H."/>
            <person name="Rokhsar D.S."/>
        </authorList>
    </citation>
    <scope>NUCLEOTIDE SEQUENCE [LARGE SCALE GENOMIC DNA]</scope>
</reference>
<feature type="region of interest" description="Disordered" evidence="1">
    <location>
        <begin position="239"/>
        <end position="262"/>
    </location>
</feature>
<dbReference type="InterPro" id="IPR038914">
    <property type="entry name" value="DCAF15"/>
</dbReference>
<evidence type="ECO:0000256" key="1">
    <source>
        <dbReference type="SAM" id="MobiDB-lite"/>
    </source>
</evidence>
<dbReference type="CDD" id="cd20913">
    <property type="entry name" value="DCAF15-CTD"/>
    <property type="match status" value="1"/>
</dbReference>
<dbReference type="GeneID" id="20246832"/>
<keyword evidence="4" id="KW-1185">Reference proteome</keyword>
<evidence type="ECO:0000313" key="4">
    <source>
        <dbReference type="Proteomes" id="UP000030746"/>
    </source>
</evidence>
<dbReference type="STRING" id="225164.V3ZWX6"/>
<dbReference type="CDD" id="cd20917">
    <property type="entry name" value="DCAF15-NTD"/>
    <property type="match status" value="1"/>
</dbReference>
<dbReference type="AlphaFoldDB" id="V3ZWX6"/>
<organism evidence="3 4">
    <name type="scientific">Lottia gigantea</name>
    <name type="common">Giant owl limpet</name>
    <dbReference type="NCBI Taxonomy" id="225164"/>
    <lineage>
        <taxon>Eukaryota</taxon>
        <taxon>Metazoa</taxon>
        <taxon>Spiralia</taxon>
        <taxon>Lophotrochozoa</taxon>
        <taxon>Mollusca</taxon>
        <taxon>Gastropoda</taxon>
        <taxon>Patellogastropoda</taxon>
        <taxon>Lottioidea</taxon>
        <taxon>Lottiidae</taxon>
        <taxon>Lottia</taxon>
    </lineage>
</organism>
<dbReference type="CTD" id="20246832"/>
<dbReference type="KEGG" id="lgi:LOTGIDRAFT_219013"/>
<protein>
    <recommendedName>
        <fullName evidence="2">DDB1- and CUL4-associated factor 15 WD40 repeat-containing domain-containing protein</fullName>
    </recommendedName>
</protein>
<accession>V3ZWX6</accession>
<evidence type="ECO:0000259" key="2">
    <source>
        <dbReference type="Pfam" id="PF14939"/>
    </source>
</evidence>
<dbReference type="RefSeq" id="XP_009060529.1">
    <property type="nucleotide sequence ID" value="XM_009062281.1"/>
</dbReference>